<evidence type="ECO:0000313" key="6">
    <source>
        <dbReference type="EMBL" id="RXJ65519.1"/>
    </source>
</evidence>
<keyword evidence="3" id="KW-0812">Transmembrane</keyword>
<evidence type="ECO:0000313" key="7">
    <source>
        <dbReference type="Proteomes" id="UP000290172"/>
    </source>
</evidence>
<dbReference type="Proteomes" id="UP000290172">
    <property type="component" value="Unassembled WGS sequence"/>
</dbReference>
<dbReference type="PANTHER" id="PTHR45138">
    <property type="entry name" value="REGULATORY COMPONENTS OF SENSORY TRANSDUCTION SYSTEM"/>
    <property type="match status" value="1"/>
</dbReference>
<sequence length="473" mass="55782">MKKLFILLFFILLSILEASSNQKVYKVAMLKDWKPYYFINKNNKVDGYAVELFEKIAKNKNIKYEYVILNDFKEALRYFKEGKVDIIPNIGITKNREELFLFTQTTDTFFVNIYKREEAHFINSIEDLKNRRVGVIETNVCNKLINRDIGVKKIVFNHFWELISALKAEQIDAFCYPTPLVNSLIDDPKIVPLKMSLKEIQRGVGISKQDAFLLPVLDSAITELKLSGEHKKIYDKWFKKESFIQLTMQETIFTVVTVMGASFTLLLMVFYYLSKKKWLVTKVMLEEEIQKKTNILRIQNKRLKVIHKRLKEQTYKDPLTKIYNRKFFNEKIVELFSFYSRYDYTFSFIIFDIDDFKVINDTYGHIIGDKVLIELTRLVTEKVRANDYFFRVGGEEFVLLLSETNLNEAKEVAEKIREIIETELKIIKDKRITISIGLTEVMENDNSETIYKRADDFLYLAKKSGKNRVVDCN</sequence>
<reference evidence="6 7" key="1">
    <citation type="submission" date="2017-10" db="EMBL/GenBank/DDBJ databases">
        <title>Genomics of the genus Arcobacter.</title>
        <authorList>
            <person name="Perez-Cataluna A."/>
            <person name="Figueras M.J."/>
        </authorList>
    </citation>
    <scope>NUCLEOTIDE SEQUENCE [LARGE SCALE GENOMIC DNA]</scope>
    <source>
        <strain evidence="6 7">CECT 8993</strain>
    </source>
</reference>
<feature type="domain" description="GGDEF" evidence="5">
    <location>
        <begin position="344"/>
        <end position="473"/>
    </location>
</feature>
<feature type="chain" id="PRO_5020623890" description="diguanylate cyclase" evidence="4">
    <location>
        <begin position="21"/>
        <end position="473"/>
    </location>
</feature>
<dbReference type="Pfam" id="PF00497">
    <property type="entry name" value="SBP_bac_3"/>
    <property type="match status" value="1"/>
</dbReference>
<dbReference type="AlphaFoldDB" id="A0A4Q0Y997"/>
<dbReference type="GO" id="GO:0043709">
    <property type="term" value="P:cell adhesion involved in single-species biofilm formation"/>
    <property type="evidence" value="ECO:0007669"/>
    <property type="project" value="TreeGrafter"/>
</dbReference>
<dbReference type="CDD" id="cd01949">
    <property type="entry name" value="GGDEF"/>
    <property type="match status" value="1"/>
</dbReference>
<evidence type="ECO:0000256" key="3">
    <source>
        <dbReference type="SAM" id="Phobius"/>
    </source>
</evidence>
<comment type="catalytic activity">
    <reaction evidence="2">
        <text>2 GTP = 3',3'-c-di-GMP + 2 diphosphate</text>
        <dbReference type="Rhea" id="RHEA:24898"/>
        <dbReference type="ChEBI" id="CHEBI:33019"/>
        <dbReference type="ChEBI" id="CHEBI:37565"/>
        <dbReference type="ChEBI" id="CHEBI:58805"/>
        <dbReference type="EC" id="2.7.7.65"/>
    </reaction>
</comment>
<dbReference type="GO" id="GO:0052621">
    <property type="term" value="F:diguanylate cyclase activity"/>
    <property type="evidence" value="ECO:0007669"/>
    <property type="project" value="UniProtKB-EC"/>
</dbReference>
<dbReference type="NCBIfam" id="TIGR00254">
    <property type="entry name" value="GGDEF"/>
    <property type="match status" value="1"/>
</dbReference>
<dbReference type="FunFam" id="3.30.70.270:FF:000001">
    <property type="entry name" value="Diguanylate cyclase domain protein"/>
    <property type="match status" value="1"/>
</dbReference>
<protein>
    <recommendedName>
        <fullName evidence="1">diguanylate cyclase</fullName>
        <ecNumber evidence="1">2.7.7.65</ecNumber>
    </recommendedName>
</protein>
<proteinExistence type="predicted"/>
<dbReference type="InterPro" id="IPR000160">
    <property type="entry name" value="GGDEF_dom"/>
</dbReference>
<evidence type="ECO:0000256" key="1">
    <source>
        <dbReference type="ARBA" id="ARBA00012528"/>
    </source>
</evidence>
<keyword evidence="4" id="KW-0732">Signal</keyword>
<dbReference type="GO" id="GO:1902201">
    <property type="term" value="P:negative regulation of bacterial-type flagellum-dependent cell motility"/>
    <property type="evidence" value="ECO:0007669"/>
    <property type="project" value="TreeGrafter"/>
</dbReference>
<feature type="signal peptide" evidence="4">
    <location>
        <begin position="1"/>
        <end position="20"/>
    </location>
</feature>
<keyword evidence="3" id="KW-0472">Membrane</keyword>
<dbReference type="PROSITE" id="PS50887">
    <property type="entry name" value="GGDEF"/>
    <property type="match status" value="1"/>
</dbReference>
<name>A0A4Q0Y997_9BACT</name>
<dbReference type="InterPro" id="IPR001638">
    <property type="entry name" value="Solute-binding_3/MltF_N"/>
</dbReference>
<dbReference type="SMART" id="SM00267">
    <property type="entry name" value="GGDEF"/>
    <property type="match status" value="1"/>
</dbReference>
<dbReference type="Gene3D" id="3.30.70.270">
    <property type="match status" value="1"/>
</dbReference>
<keyword evidence="3" id="KW-1133">Transmembrane helix</keyword>
<dbReference type="SUPFAM" id="SSF53850">
    <property type="entry name" value="Periplasmic binding protein-like II"/>
    <property type="match status" value="1"/>
</dbReference>
<comment type="caution">
    <text evidence="6">The sequence shown here is derived from an EMBL/GenBank/DDBJ whole genome shotgun (WGS) entry which is preliminary data.</text>
</comment>
<dbReference type="RefSeq" id="WP_128983595.1">
    <property type="nucleotide sequence ID" value="NZ_PDKJ01000025.1"/>
</dbReference>
<dbReference type="InterPro" id="IPR029787">
    <property type="entry name" value="Nucleotide_cyclase"/>
</dbReference>
<dbReference type="SUPFAM" id="SSF55073">
    <property type="entry name" value="Nucleotide cyclase"/>
    <property type="match status" value="1"/>
</dbReference>
<dbReference type="SMART" id="SM00062">
    <property type="entry name" value="PBPb"/>
    <property type="match status" value="1"/>
</dbReference>
<dbReference type="Pfam" id="PF00990">
    <property type="entry name" value="GGDEF"/>
    <property type="match status" value="1"/>
</dbReference>
<accession>A0A4Q0Y997</accession>
<dbReference type="InterPro" id="IPR043128">
    <property type="entry name" value="Rev_trsase/Diguanyl_cyclase"/>
</dbReference>
<dbReference type="EC" id="2.7.7.65" evidence="1"/>
<dbReference type="EMBL" id="PDKJ01000025">
    <property type="protein sequence ID" value="RXJ65519.1"/>
    <property type="molecule type" value="Genomic_DNA"/>
</dbReference>
<dbReference type="Gene3D" id="3.40.190.10">
    <property type="entry name" value="Periplasmic binding protein-like II"/>
    <property type="match status" value="2"/>
</dbReference>
<organism evidence="6 7">
    <name type="scientific">Halarcobacter ebronensis</name>
    <dbReference type="NCBI Taxonomy" id="1462615"/>
    <lineage>
        <taxon>Bacteria</taxon>
        <taxon>Pseudomonadati</taxon>
        <taxon>Campylobacterota</taxon>
        <taxon>Epsilonproteobacteria</taxon>
        <taxon>Campylobacterales</taxon>
        <taxon>Arcobacteraceae</taxon>
        <taxon>Halarcobacter</taxon>
    </lineage>
</organism>
<dbReference type="PANTHER" id="PTHR45138:SF9">
    <property type="entry name" value="DIGUANYLATE CYCLASE DGCM-RELATED"/>
    <property type="match status" value="1"/>
</dbReference>
<evidence type="ECO:0000256" key="4">
    <source>
        <dbReference type="SAM" id="SignalP"/>
    </source>
</evidence>
<evidence type="ECO:0000259" key="5">
    <source>
        <dbReference type="PROSITE" id="PS50887"/>
    </source>
</evidence>
<dbReference type="GO" id="GO:0005886">
    <property type="term" value="C:plasma membrane"/>
    <property type="evidence" value="ECO:0007669"/>
    <property type="project" value="TreeGrafter"/>
</dbReference>
<gene>
    <name evidence="6" type="ORF">CRV08_15065</name>
</gene>
<evidence type="ECO:0000256" key="2">
    <source>
        <dbReference type="ARBA" id="ARBA00034247"/>
    </source>
</evidence>
<dbReference type="InterPro" id="IPR050469">
    <property type="entry name" value="Diguanylate_Cyclase"/>
</dbReference>
<feature type="transmembrane region" description="Helical" evidence="3">
    <location>
        <begin position="252"/>
        <end position="273"/>
    </location>
</feature>